<keyword evidence="3" id="KW-0378">Hydrolase</keyword>
<dbReference type="PANTHER" id="PTHR31616:SF10">
    <property type="entry name" value="TREHALASE"/>
    <property type="match status" value="1"/>
</dbReference>
<dbReference type="GO" id="GO:0016787">
    <property type="term" value="F:hydrolase activity"/>
    <property type="evidence" value="ECO:0007669"/>
    <property type="project" value="UniProtKB-KW"/>
</dbReference>
<evidence type="ECO:0000259" key="2">
    <source>
        <dbReference type="Pfam" id="PF19291"/>
    </source>
</evidence>
<organism evidence="3 4">
    <name type="scientific">Agromyces tropicus</name>
    <dbReference type="NCBI Taxonomy" id="555371"/>
    <lineage>
        <taxon>Bacteria</taxon>
        <taxon>Bacillati</taxon>
        <taxon>Actinomycetota</taxon>
        <taxon>Actinomycetes</taxon>
        <taxon>Micrococcales</taxon>
        <taxon>Microbacteriaceae</taxon>
        <taxon>Agromyces</taxon>
    </lineage>
</organism>
<evidence type="ECO:0000259" key="1">
    <source>
        <dbReference type="Pfam" id="PF00723"/>
    </source>
</evidence>
<dbReference type="InterPro" id="IPR011613">
    <property type="entry name" value="GH15-like"/>
</dbReference>
<dbReference type="InterPro" id="IPR008928">
    <property type="entry name" value="6-hairpin_glycosidase_sf"/>
</dbReference>
<proteinExistence type="predicted"/>
<dbReference type="EMBL" id="BAAAPW010000002">
    <property type="protein sequence ID" value="GAA2032686.1"/>
    <property type="molecule type" value="Genomic_DNA"/>
</dbReference>
<dbReference type="PANTHER" id="PTHR31616">
    <property type="entry name" value="TREHALASE"/>
    <property type="match status" value="1"/>
</dbReference>
<feature type="domain" description="GH15-like" evidence="1">
    <location>
        <begin position="231"/>
        <end position="598"/>
    </location>
</feature>
<dbReference type="InterPro" id="IPR045582">
    <property type="entry name" value="Trehalase-like_N"/>
</dbReference>
<dbReference type="Gene3D" id="1.50.10.10">
    <property type="match status" value="1"/>
</dbReference>
<dbReference type="RefSeq" id="WP_344371509.1">
    <property type="nucleotide sequence ID" value="NZ_BAAAPW010000002.1"/>
</dbReference>
<dbReference type="Pfam" id="PF00723">
    <property type="entry name" value="Glyco_hydro_15"/>
    <property type="match status" value="1"/>
</dbReference>
<feature type="domain" description="Trehalase-like N-terminal" evidence="2">
    <location>
        <begin position="5"/>
        <end position="158"/>
    </location>
</feature>
<dbReference type="SUPFAM" id="SSF48208">
    <property type="entry name" value="Six-hairpin glycosidases"/>
    <property type="match status" value="1"/>
</dbReference>
<gene>
    <name evidence="3" type="ORF">GCM10009819_15930</name>
</gene>
<evidence type="ECO:0000313" key="4">
    <source>
        <dbReference type="Proteomes" id="UP001501196"/>
    </source>
</evidence>
<dbReference type="Pfam" id="PF19291">
    <property type="entry name" value="TREH_N"/>
    <property type="match status" value="1"/>
</dbReference>
<reference evidence="3 4" key="1">
    <citation type="journal article" date="2019" name="Int. J. Syst. Evol. Microbiol.">
        <title>The Global Catalogue of Microorganisms (GCM) 10K type strain sequencing project: providing services to taxonomists for standard genome sequencing and annotation.</title>
        <authorList>
            <consortium name="The Broad Institute Genomics Platform"/>
            <consortium name="The Broad Institute Genome Sequencing Center for Infectious Disease"/>
            <person name="Wu L."/>
            <person name="Ma J."/>
        </authorList>
    </citation>
    <scope>NUCLEOTIDE SEQUENCE [LARGE SCALE GENOMIC DNA]</scope>
    <source>
        <strain evidence="3 4">JCM 15672</strain>
    </source>
</reference>
<evidence type="ECO:0000313" key="3">
    <source>
        <dbReference type="EMBL" id="GAA2032686.1"/>
    </source>
</evidence>
<accession>A0ABN2U997</accession>
<keyword evidence="4" id="KW-1185">Reference proteome</keyword>
<comment type="caution">
    <text evidence="3">The sequence shown here is derived from an EMBL/GenBank/DDBJ whole genome shotgun (WGS) entry which is preliminary data.</text>
</comment>
<name>A0ABN2U997_9MICO</name>
<dbReference type="Proteomes" id="UP001501196">
    <property type="component" value="Unassembled WGS sequence"/>
</dbReference>
<sequence length="619" mass="67208">MSDLPIGQHALLSDRHSAAVVTSDGCVAWLCLPRFDSESVFASILDDGGGHWWIRPSGRATVGRGYLEGSMVLRSEYRTETGAFELVEALELRAPTDPHRLGVGAPHTLLRTVRCTSGTVDLETEFRPRPGYGTVVPRLVRVDGGLQAVGGTGTLTLSTAVPLVVGPEGTATGRFRLGAGDEQAMAVQYRAADESPAAPYDADRIAAAIETTVAAWRGWSELHQRYQGPWRDLVHHSGRVLQALSYQPTGAIIAAATTSLPEVVGGGRNWDYRYAWVRDASFTMRALWVAACPHEASDFFDFIAEAGATALPGRHLQIMYGVGGELDLTERTIPHWSGWRGSAPVRVGNGAWDQPQLDVYGDLLDAVSLLIDQLDPFTPTLRDFVARLADAAAAHWHDPDHGIWEIRGAPRHYLFSKLMCWVALDRASMMADRIGMPDRADGWRAQADRIRDAILAEGWNPAVRAFTQSFGSDDLDASALMLPLVGFLPPDDPRIRATVDAVTAGLVDDRGLVRRYLAGPDVDRLDGSEGSFLLCSFWLARVLAQDDRVPEARAVFERAVAHVNDVGLLAEEADPETGELLGNFPQAFSHVGLVNAAWEIARAEERAAAGEAGTSERSR</sequence>
<dbReference type="InterPro" id="IPR012341">
    <property type="entry name" value="6hp_glycosidase-like_sf"/>
</dbReference>
<protein>
    <submittedName>
        <fullName evidence="3">Glycoside hydrolase family 15 protein</fullName>
    </submittedName>
</protein>